<name>A0A9P8QA47_WICPI</name>
<feature type="compositionally biased region" description="Basic and acidic residues" evidence="1">
    <location>
        <begin position="130"/>
        <end position="142"/>
    </location>
</feature>
<dbReference type="Proteomes" id="UP000774326">
    <property type="component" value="Unassembled WGS sequence"/>
</dbReference>
<gene>
    <name evidence="2" type="ORF">WICPIJ_003269</name>
</gene>
<reference evidence="2" key="1">
    <citation type="journal article" date="2021" name="Open Biol.">
        <title>Shared evolutionary footprints suggest mitochondrial oxidative damage underlies multiple complex I losses in fungi.</title>
        <authorList>
            <person name="Schikora-Tamarit M.A."/>
            <person name="Marcet-Houben M."/>
            <person name="Nosek J."/>
            <person name="Gabaldon T."/>
        </authorList>
    </citation>
    <scope>NUCLEOTIDE SEQUENCE</scope>
    <source>
        <strain evidence="2">CBS2887</strain>
    </source>
</reference>
<protein>
    <submittedName>
        <fullName evidence="2">Uncharacterized protein</fullName>
    </submittedName>
</protein>
<evidence type="ECO:0000313" key="3">
    <source>
        <dbReference type="Proteomes" id="UP000774326"/>
    </source>
</evidence>
<comment type="caution">
    <text evidence="2">The sequence shown here is derived from an EMBL/GenBank/DDBJ whole genome shotgun (WGS) entry which is preliminary data.</text>
</comment>
<accession>A0A9P8QA47</accession>
<feature type="region of interest" description="Disordered" evidence="1">
    <location>
        <begin position="64"/>
        <end position="164"/>
    </location>
</feature>
<feature type="compositionally biased region" description="Low complexity" evidence="1">
    <location>
        <begin position="153"/>
        <end position="164"/>
    </location>
</feature>
<sequence length="164" mass="18227">MNTKYLLEPVFEVPYTWVILMIKIKLEISHSNTTRVLMSRAGVRWQQQEVLDGRRDHVPWVQVDDRGEGVKTESGEQRHNDVDKDSMTLGTGGKLIECKVQPTDQSESGGDGEKNHTENEQMLGTLRSVTHGDDEQGTHRGDGYVVEDREESSTASGAESSGVA</sequence>
<proteinExistence type="predicted"/>
<reference evidence="2" key="2">
    <citation type="submission" date="2021-01" db="EMBL/GenBank/DDBJ databases">
        <authorList>
            <person name="Schikora-Tamarit M.A."/>
        </authorList>
    </citation>
    <scope>NUCLEOTIDE SEQUENCE</scope>
    <source>
        <strain evidence="2">CBS2887</strain>
    </source>
</reference>
<evidence type="ECO:0000256" key="1">
    <source>
        <dbReference type="SAM" id="MobiDB-lite"/>
    </source>
</evidence>
<evidence type="ECO:0000313" key="2">
    <source>
        <dbReference type="EMBL" id="KAH3685750.1"/>
    </source>
</evidence>
<dbReference type="AlphaFoldDB" id="A0A9P8QA47"/>
<feature type="compositionally biased region" description="Basic and acidic residues" evidence="1">
    <location>
        <begin position="64"/>
        <end position="86"/>
    </location>
</feature>
<dbReference type="EMBL" id="JAEUBG010001815">
    <property type="protein sequence ID" value="KAH3685750.1"/>
    <property type="molecule type" value="Genomic_DNA"/>
</dbReference>
<organism evidence="2 3">
    <name type="scientific">Wickerhamomyces pijperi</name>
    <name type="common">Yeast</name>
    <name type="synonym">Pichia pijperi</name>
    <dbReference type="NCBI Taxonomy" id="599730"/>
    <lineage>
        <taxon>Eukaryota</taxon>
        <taxon>Fungi</taxon>
        <taxon>Dikarya</taxon>
        <taxon>Ascomycota</taxon>
        <taxon>Saccharomycotina</taxon>
        <taxon>Saccharomycetes</taxon>
        <taxon>Phaffomycetales</taxon>
        <taxon>Wickerhamomycetaceae</taxon>
        <taxon>Wickerhamomyces</taxon>
    </lineage>
</organism>
<keyword evidence="3" id="KW-1185">Reference proteome</keyword>